<dbReference type="Proteomes" id="UP000515728">
    <property type="component" value="Chromosome"/>
</dbReference>
<feature type="transmembrane region" description="Helical" evidence="1">
    <location>
        <begin position="131"/>
        <end position="150"/>
    </location>
</feature>
<dbReference type="RefSeq" id="WP_185716998.1">
    <property type="nucleotide sequence ID" value="NZ_BAAAWI010000001.1"/>
</dbReference>
<feature type="transmembrane region" description="Helical" evidence="1">
    <location>
        <begin position="98"/>
        <end position="125"/>
    </location>
</feature>
<protein>
    <submittedName>
        <fullName evidence="2">PH domain-containing protein</fullName>
    </submittedName>
</protein>
<organism evidence="2 3">
    <name type="scientific">Pseudonocardia petroleophila</name>
    <dbReference type="NCBI Taxonomy" id="37331"/>
    <lineage>
        <taxon>Bacteria</taxon>
        <taxon>Bacillati</taxon>
        <taxon>Actinomycetota</taxon>
        <taxon>Actinomycetes</taxon>
        <taxon>Pseudonocardiales</taxon>
        <taxon>Pseudonocardiaceae</taxon>
        <taxon>Pseudonocardia</taxon>
    </lineage>
</organism>
<keyword evidence="1" id="KW-1133">Transmembrane helix</keyword>
<keyword evidence="1" id="KW-0472">Membrane</keyword>
<dbReference type="AlphaFoldDB" id="A0A7G7MBS5"/>
<feature type="transmembrane region" description="Helical" evidence="1">
    <location>
        <begin position="53"/>
        <end position="77"/>
    </location>
</feature>
<keyword evidence="1" id="KW-0812">Transmembrane</keyword>
<gene>
    <name evidence="2" type="ORF">H6H00_18490</name>
</gene>
<sequence>MSEAVAEVCWPAEWPKRSMTGLVLRSGFVLGFGALLLWTGVVSIGRDDVGSVIGSVLVLAGVALVGNAVIGIVAAAAHRPRRLTVVRGRSERFDEDGVAVPGARGVAVASAVVAGAVALTAAALLLAPGPAWIVSCVGLLGAAWPVAAAVRRLRGAEALVVVPAGIEYRSPSGSVAVDWDTVVSIVARSPYRGRLIGVVTTGSAMRRRGTDGPWSAEEVPAWSGGLPLPVDRLDADPLLVLDLLSRAHADPALRARLGSEAGPMSAVR</sequence>
<reference evidence="2 3" key="1">
    <citation type="submission" date="2020-08" db="EMBL/GenBank/DDBJ databases">
        <authorList>
            <person name="Mo P."/>
        </authorList>
    </citation>
    <scope>NUCLEOTIDE SEQUENCE [LARGE SCALE GENOMIC DNA]</scope>
    <source>
        <strain evidence="2 3">CGMCC 4.1532</strain>
    </source>
</reference>
<name>A0A7G7MBS5_9PSEU</name>
<accession>A0A7G7MBS5</accession>
<dbReference type="EMBL" id="CP060131">
    <property type="protein sequence ID" value="QNG50236.1"/>
    <property type="molecule type" value="Genomic_DNA"/>
</dbReference>
<proteinExistence type="predicted"/>
<keyword evidence="3" id="KW-1185">Reference proteome</keyword>
<dbReference type="KEGG" id="ppel:H6H00_18490"/>
<evidence type="ECO:0000313" key="2">
    <source>
        <dbReference type="EMBL" id="QNG50236.1"/>
    </source>
</evidence>
<feature type="transmembrane region" description="Helical" evidence="1">
    <location>
        <begin position="22"/>
        <end position="41"/>
    </location>
</feature>
<evidence type="ECO:0000313" key="3">
    <source>
        <dbReference type="Proteomes" id="UP000515728"/>
    </source>
</evidence>
<evidence type="ECO:0000256" key="1">
    <source>
        <dbReference type="SAM" id="Phobius"/>
    </source>
</evidence>